<proteinExistence type="predicted"/>
<name>A0A1F6CCQ2_9BACT</name>
<evidence type="ECO:0000313" key="2">
    <source>
        <dbReference type="Proteomes" id="UP000178344"/>
    </source>
</evidence>
<dbReference type="Proteomes" id="UP000178344">
    <property type="component" value="Unassembled WGS sequence"/>
</dbReference>
<dbReference type="EMBL" id="MFKQ01000034">
    <property type="protein sequence ID" value="OGG46964.1"/>
    <property type="molecule type" value="Genomic_DNA"/>
</dbReference>
<organism evidence="1 2">
    <name type="scientific">Candidatus Kaiserbacteria bacterium RIFCSPHIGHO2_01_FULL_49_13</name>
    <dbReference type="NCBI Taxonomy" id="1798477"/>
    <lineage>
        <taxon>Bacteria</taxon>
        <taxon>Candidatus Kaiseribacteriota</taxon>
    </lineage>
</organism>
<evidence type="ECO:0000313" key="1">
    <source>
        <dbReference type="EMBL" id="OGG46964.1"/>
    </source>
</evidence>
<gene>
    <name evidence="1" type="ORF">A2671_02595</name>
</gene>
<sequence>MQISDESLEELRQLYKEEHNEEITIGEAREIAGSLLTMIELVSRRLPDEIEAVLSAKKSAEKKKS</sequence>
<comment type="caution">
    <text evidence="1">The sequence shown here is derived from an EMBL/GenBank/DDBJ whole genome shotgun (WGS) entry which is preliminary data.</text>
</comment>
<dbReference type="AlphaFoldDB" id="A0A1F6CCQ2"/>
<protein>
    <submittedName>
        <fullName evidence="1">Uncharacterized protein</fullName>
    </submittedName>
</protein>
<reference evidence="1 2" key="1">
    <citation type="journal article" date="2016" name="Nat. Commun.">
        <title>Thousands of microbial genomes shed light on interconnected biogeochemical processes in an aquifer system.</title>
        <authorList>
            <person name="Anantharaman K."/>
            <person name="Brown C.T."/>
            <person name="Hug L.A."/>
            <person name="Sharon I."/>
            <person name="Castelle C.J."/>
            <person name="Probst A.J."/>
            <person name="Thomas B.C."/>
            <person name="Singh A."/>
            <person name="Wilkins M.J."/>
            <person name="Karaoz U."/>
            <person name="Brodie E.L."/>
            <person name="Williams K.H."/>
            <person name="Hubbard S.S."/>
            <person name="Banfield J.F."/>
        </authorList>
    </citation>
    <scope>NUCLEOTIDE SEQUENCE [LARGE SCALE GENOMIC DNA]</scope>
</reference>
<accession>A0A1F6CCQ2</accession>